<comment type="caution">
    <text evidence="1">The sequence shown here is derived from an EMBL/GenBank/DDBJ whole genome shotgun (WGS) entry which is preliminary data.</text>
</comment>
<dbReference type="RefSeq" id="WP_157391937.1">
    <property type="nucleotide sequence ID" value="NZ_WRPP01000009.1"/>
</dbReference>
<reference evidence="1 2" key="1">
    <citation type="submission" date="2019-12" db="EMBL/GenBank/DDBJ databases">
        <title>Nocardia sp. nov. ET3-3 isolated from soil.</title>
        <authorList>
            <person name="Kanchanasin P."/>
            <person name="Tanasupawat S."/>
            <person name="Yuki M."/>
            <person name="Kudo T."/>
        </authorList>
    </citation>
    <scope>NUCLEOTIDE SEQUENCE [LARGE SCALE GENOMIC DNA]</scope>
    <source>
        <strain evidence="1 2">ET3-3</strain>
    </source>
</reference>
<dbReference type="Proteomes" id="UP000466794">
    <property type="component" value="Unassembled WGS sequence"/>
</dbReference>
<gene>
    <name evidence="1" type="ORF">GPX89_34415</name>
</gene>
<keyword evidence="2" id="KW-1185">Reference proteome</keyword>
<dbReference type="AlphaFoldDB" id="A0A7K1V706"/>
<dbReference type="EMBL" id="WRPP01000009">
    <property type="protein sequence ID" value="MVU82317.1"/>
    <property type="molecule type" value="Genomic_DNA"/>
</dbReference>
<protein>
    <recommendedName>
        <fullName evidence="3">AbiTii domain-containing protein</fullName>
    </recommendedName>
</protein>
<accession>A0A7K1V706</accession>
<evidence type="ECO:0000313" key="2">
    <source>
        <dbReference type="Proteomes" id="UP000466794"/>
    </source>
</evidence>
<proteinExistence type="predicted"/>
<sequence>MTNVEQILLLTRKALDEFEDPNRGTAAVVRQAHRIAVLRHDFRVQAWLLLQLSDVGSGNSRDELLEVKSKLHALIGPEEGQQEYIRQCENYFATRKMASGDTNGSSIDQLEASLAQIERVYAGYEVLPTNLNGADTYFFSRESDAARAKLIPQLDELRRIISRVRQGVHVYLVKTESELQSGAAESSYFDQIQIHINGLLAKYAPDAATKFVAAQDRIADGSPEGISHALTSCRRMIKSLADALYPPTGTKVTGLDGVDREMSDDAYRNRLVQYVSEQVGKHKNGPVLRSALAEFGSRLNALDALASKGVHAETTLEEARTCVAQTYLLAGDLLSIAEGTSYLTRDEPASS</sequence>
<evidence type="ECO:0000313" key="1">
    <source>
        <dbReference type="EMBL" id="MVU82317.1"/>
    </source>
</evidence>
<organism evidence="1 2">
    <name type="scientific">Nocardia terrae</name>
    <dbReference type="NCBI Taxonomy" id="2675851"/>
    <lineage>
        <taxon>Bacteria</taxon>
        <taxon>Bacillati</taxon>
        <taxon>Actinomycetota</taxon>
        <taxon>Actinomycetes</taxon>
        <taxon>Mycobacteriales</taxon>
        <taxon>Nocardiaceae</taxon>
        <taxon>Nocardia</taxon>
    </lineage>
</organism>
<evidence type="ECO:0008006" key="3">
    <source>
        <dbReference type="Google" id="ProtNLM"/>
    </source>
</evidence>
<name>A0A7K1V706_9NOCA</name>